<dbReference type="Gene3D" id="3.40.50.1000">
    <property type="entry name" value="HAD superfamily/HAD-like"/>
    <property type="match status" value="1"/>
</dbReference>
<evidence type="ECO:0000256" key="4">
    <source>
        <dbReference type="ARBA" id="ARBA00022679"/>
    </source>
</evidence>
<dbReference type="InterPro" id="IPR001296">
    <property type="entry name" value="Glyco_trans_1"/>
</dbReference>
<dbReference type="InterPro" id="IPR006380">
    <property type="entry name" value="SPP-like_dom"/>
</dbReference>
<name>A0A0F9R6Z6_9ZZZZ</name>
<evidence type="ECO:0000259" key="9">
    <source>
        <dbReference type="Pfam" id="PF13579"/>
    </source>
</evidence>
<dbReference type="SFLD" id="SFLDS00003">
    <property type="entry name" value="Haloacid_Dehalogenase"/>
    <property type="match status" value="1"/>
</dbReference>
<dbReference type="PANTHER" id="PTHR46039">
    <property type="entry name" value="SUCROSE-PHOSPHATE SYNTHASE 3-RELATED"/>
    <property type="match status" value="1"/>
</dbReference>
<dbReference type="Pfam" id="PF00534">
    <property type="entry name" value="Glycos_transf_1"/>
    <property type="match status" value="1"/>
</dbReference>
<dbReference type="InterPro" id="IPR023214">
    <property type="entry name" value="HAD_sf"/>
</dbReference>
<comment type="similarity">
    <text evidence="1">Belongs to the glycosyltransferase 1 family.</text>
</comment>
<protein>
    <recommendedName>
        <fullName evidence="2">sucrose-phosphate synthase</fullName>
        <ecNumber evidence="2">2.4.1.14</ecNumber>
    </recommendedName>
</protein>
<dbReference type="PANTHER" id="PTHR46039:SF5">
    <property type="entry name" value="SUCROSE-PHOSPHATE SYNTHASE 3-RELATED"/>
    <property type="match status" value="1"/>
</dbReference>
<feature type="domain" description="Sucrose phosphatase-like" evidence="8">
    <location>
        <begin position="444"/>
        <end position="676"/>
    </location>
</feature>
<keyword evidence="3" id="KW-0328">Glycosyltransferase</keyword>
<feature type="domain" description="Glycosyltransferase subfamily 4-like N-terminal" evidence="9">
    <location>
        <begin position="26"/>
        <end position="209"/>
    </location>
</feature>
<evidence type="ECO:0000256" key="6">
    <source>
        <dbReference type="SAM" id="MobiDB-lite"/>
    </source>
</evidence>
<dbReference type="GO" id="GO:0046524">
    <property type="term" value="F:sucrose-phosphate synthase activity"/>
    <property type="evidence" value="ECO:0007669"/>
    <property type="project" value="UniProtKB-EC"/>
</dbReference>
<evidence type="ECO:0000313" key="10">
    <source>
        <dbReference type="EMBL" id="KKN50534.1"/>
    </source>
</evidence>
<keyword evidence="4" id="KW-0808">Transferase</keyword>
<accession>A0A0F9R6Z6</accession>
<evidence type="ECO:0000259" key="7">
    <source>
        <dbReference type="Pfam" id="PF00534"/>
    </source>
</evidence>
<dbReference type="InterPro" id="IPR044161">
    <property type="entry name" value="SPS"/>
</dbReference>
<dbReference type="SUPFAM" id="SSF53756">
    <property type="entry name" value="UDP-Glycosyltransferase/glycogen phosphorylase"/>
    <property type="match status" value="1"/>
</dbReference>
<dbReference type="Gene3D" id="3.90.1070.10">
    <property type="match status" value="1"/>
</dbReference>
<evidence type="ECO:0000256" key="3">
    <source>
        <dbReference type="ARBA" id="ARBA00022676"/>
    </source>
</evidence>
<proteinExistence type="inferred from homology"/>
<dbReference type="InterPro" id="IPR006379">
    <property type="entry name" value="HAD-SF_hydro_IIB"/>
</dbReference>
<evidence type="ECO:0000259" key="8">
    <source>
        <dbReference type="Pfam" id="PF05116"/>
    </source>
</evidence>
<dbReference type="SUPFAM" id="SSF56784">
    <property type="entry name" value="HAD-like"/>
    <property type="match status" value="1"/>
</dbReference>
<feature type="region of interest" description="Disordered" evidence="6">
    <location>
        <begin position="679"/>
        <end position="716"/>
    </location>
</feature>
<evidence type="ECO:0000256" key="2">
    <source>
        <dbReference type="ARBA" id="ARBA00012536"/>
    </source>
</evidence>
<evidence type="ECO:0000256" key="1">
    <source>
        <dbReference type="ARBA" id="ARBA00006530"/>
    </source>
</evidence>
<organism evidence="10">
    <name type="scientific">marine sediment metagenome</name>
    <dbReference type="NCBI Taxonomy" id="412755"/>
    <lineage>
        <taxon>unclassified sequences</taxon>
        <taxon>metagenomes</taxon>
        <taxon>ecological metagenomes</taxon>
    </lineage>
</organism>
<dbReference type="Pfam" id="PF05116">
    <property type="entry name" value="S6PP"/>
    <property type="match status" value="1"/>
</dbReference>
<sequence>MFVLHIALGGCLTAPAVRYGLTEDTGGHIAYVLGAAMAQAERTDVSHVDIVTRAFDAPELGAIHACPDQRVSAKLSIRRLVTANTGYLAKEALEAEEPAMAQAFHELLADGPRRPDVIHAHFADALRVARPAAQALGIPLIYTPHSLGIDKKQHMGAAVGAGLSRRIASERAALQQAEAVIVSSRDEAERQIEAYGVDVAARVHRIAPGVCLPRPLPDEAAAARALVDNFFTNPDRPLILAIARPVARKNLQALINAYAADPRLRAAANLAIVAGQRGPGIADTEESREVIAGLMRQAARPDLEGRIALPERHDPEVVPALYRLAAARRGVFVNPALHEPFGLTLLEAGAAGLPVVATREGGPQDILRSIGHGVTVDPCDTRAIGDAIHDLLEDGDAWTEASDAALRGIGAFDWSVWAARAQRVYARVARRARPVVSDPVPAPDRFLACDIDGTLTGCPDGAARFAAWAAHRRMPFAVATGRSISEARVILANWDLPEPDLFITAVGSEIHRPDASGRLHLCQDYAAHLDEGWDRAAALAVIATSGVPLQAEIEQRRWKLACFGDATQAQILRDAFAAAGIAARIIDSHGRLIDILPPAGGKAAAIGFAAARFGLDLGDCIAAGDSGNDIDMLQTCGSAILVSNALPEVGGLTDAAGLYRCRTPHANGVLEGLAHFAIPGAQGPREGRNPRIGRTGTGWHRTPGRNPHTADQAVGA</sequence>
<evidence type="ECO:0000256" key="5">
    <source>
        <dbReference type="ARBA" id="ARBA00047471"/>
    </source>
</evidence>
<dbReference type="Pfam" id="PF13579">
    <property type="entry name" value="Glyco_trans_4_4"/>
    <property type="match status" value="1"/>
</dbReference>
<dbReference type="AlphaFoldDB" id="A0A0F9R6Z6"/>
<dbReference type="SFLD" id="SFLDG01140">
    <property type="entry name" value="C2.B:_Phosphomannomutase_and_P"/>
    <property type="match status" value="1"/>
</dbReference>
<reference evidence="10" key="1">
    <citation type="journal article" date="2015" name="Nature">
        <title>Complex archaea that bridge the gap between prokaryotes and eukaryotes.</title>
        <authorList>
            <person name="Spang A."/>
            <person name="Saw J.H."/>
            <person name="Jorgensen S.L."/>
            <person name="Zaremba-Niedzwiedzka K."/>
            <person name="Martijn J."/>
            <person name="Lind A.E."/>
            <person name="van Eijk R."/>
            <person name="Schleper C."/>
            <person name="Guy L."/>
            <person name="Ettema T.J."/>
        </authorList>
    </citation>
    <scope>NUCLEOTIDE SEQUENCE</scope>
</reference>
<gene>
    <name evidence="10" type="ORF">LCGC14_0631870</name>
</gene>
<dbReference type="EMBL" id="LAZR01001109">
    <property type="protein sequence ID" value="KKN50534.1"/>
    <property type="molecule type" value="Genomic_DNA"/>
</dbReference>
<dbReference type="InterPro" id="IPR036412">
    <property type="entry name" value="HAD-like_sf"/>
</dbReference>
<dbReference type="InterPro" id="IPR028098">
    <property type="entry name" value="Glyco_trans_4-like_N"/>
</dbReference>
<comment type="caution">
    <text evidence="10">The sequence shown here is derived from an EMBL/GenBank/DDBJ whole genome shotgun (WGS) entry which is preliminary data.</text>
</comment>
<dbReference type="SFLD" id="SFLDG01141">
    <property type="entry name" value="C2.B.1:_Sucrose_Phosphatase_Li"/>
    <property type="match status" value="1"/>
</dbReference>
<feature type="domain" description="Glycosyl transferase family 1" evidence="7">
    <location>
        <begin position="232"/>
        <end position="397"/>
    </location>
</feature>
<dbReference type="EC" id="2.4.1.14" evidence="2"/>
<dbReference type="NCBIfam" id="TIGR01484">
    <property type="entry name" value="HAD-SF-IIB"/>
    <property type="match status" value="1"/>
</dbReference>
<comment type="catalytic activity">
    <reaction evidence="5">
        <text>beta-D-fructose 6-phosphate + UDP-alpha-D-glucose = sucrose 6(F)-phosphate + UDP + H(+)</text>
        <dbReference type="Rhea" id="RHEA:22172"/>
        <dbReference type="ChEBI" id="CHEBI:15378"/>
        <dbReference type="ChEBI" id="CHEBI:57634"/>
        <dbReference type="ChEBI" id="CHEBI:57723"/>
        <dbReference type="ChEBI" id="CHEBI:58223"/>
        <dbReference type="ChEBI" id="CHEBI:58885"/>
        <dbReference type="EC" id="2.4.1.14"/>
    </reaction>
</comment>
<dbReference type="Gene3D" id="3.40.50.2000">
    <property type="entry name" value="Glycogen Phosphorylase B"/>
    <property type="match status" value="2"/>
</dbReference>